<feature type="transmembrane region" description="Helical" evidence="4">
    <location>
        <begin position="59"/>
        <end position="77"/>
    </location>
</feature>
<name>R7UAH2_CAPTE</name>
<keyword evidence="2 4" id="KW-1133">Transmembrane helix</keyword>
<dbReference type="EMBL" id="KB303621">
    <property type="protein sequence ID" value="ELU02944.1"/>
    <property type="molecule type" value="Genomic_DNA"/>
</dbReference>
<evidence type="ECO:0000313" key="7">
    <source>
        <dbReference type="Proteomes" id="UP000014760"/>
    </source>
</evidence>
<dbReference type="EMBL" id="AMQN01008636">
    <property type="status" value="NOT_ANNOTATED_CDS"/>
    <property type="molecule type" value="Genomic_DNA"/>
</dbReference>
<evidence type="ECO:0000313" key="5">
    <source>
        <dbReference type="EMBL" id="ELU02944.1"/>
    </source>
</evidence>
<dbReference type="PANTHER" id="PTHR23121">
    <property type="entry name" value="SODIUM-DEPENDENT GLUCOSE TRANSPORTER 1"/>
    <property type="match status" value="1"/>
</dbReference>
<dbReference type="SUPFAM" id="SSF103473">
    <property type="entry name" value="MFS general substrate transporter"/>
    <property type="match status" value="1"/>
</dbReference>
<evidence type="ECO:0000256" key="4">
    <source>
        <dbReference type="SAM" id="Phobius"/>
    </source>
</evidence>
<protein>
    <recommendedName>
        <fullName evidence="8">Major facilitator superfamily (MFS) profile domain-containing protein</fullName>
    </recommendedName>
</protein>
<organism evidence="5">
    <name type="scientific">Capitella teleta</name>
    <name type="common">Polychaete worm</name>
    <dbReference type="NCBI Taxonomy" id="283909"/>
    <lineage>
        <taxon>Eukaryota</taxon>
        <taxon>Metazoa</taxon>
        <taxon>Spiralia</taxon>
        <taxon>Lophotrochozoa</taxon>
        <taxon>Annelida</taxon>
        <taxon>Polychaeta</taxon>
        <taxon>Sedentaria</taxon>
        <taxon>Scolecida</taxon>
        <taxon>Capitellidae</taxon>
        <taxon>Capitella</taxon>
    </lineage>
</organism>
<dbReference type="AlphaFoldDB" id="R7UAH2"/>
<proteinExistence type="predicted"/>
<reference evidence="6" key="3">
    <citation type="submission" date="2015-06" db="UniProtKB">
        <authorList>
            <consortium name="EnsemblMetazoa"/>
        </authorList>
    </citation>
    <scope>IDENTIFICATION</scope>
</reference>
<gene>
    <name evidence="5" type="ORF">CAPTEDRAFT_222889</name>
</gene>
<dbReference type="EMBL" id="AMQN01008635">
    <property type="status" value="NOT_ANNOTATED_CDS"/>
    <property type="molecule type" value="Genomic_DNA"/>
</dbReference>
<dbReference type="EnsemblMetazoa" id="CapteT222889">
    <property type="protein sequence ID" value="CapteP222889"/>
    <property type="gene ID" value="CapteG222889"/>
</dbReference>
<evidence type="ECO:0000256" key="2">
    <source>
        <dbReference type="ARBA" id="ARBA00022989"/>
    </source>
</evidence>
<evidence type="ECO:0008006" key="8">
    <source>
        <dbReference type="Google" id="ProtNLM"/>
    </source>
</evidence>
<dbReference type="PANTHER" id="PTHR23121:SF9">
    <property type="entry name" value="SODIUM-DEPENDENT GLUCOSE TRANSPORTER 1"/>
    <property type="match status" value="1"/>
</dbReference>
<dbReference type="GO" id="GO:0022857">
    <property type="term" value="F:transmembrane transporter activity"/>
    <property type="evidence" value="ECO:0007669"/>
    <property type="project" value="InterPro"/>
</dbReference>
<reference evidence="5 7" key="2">
    <citation type="journal article" date="2013" name="Nature">
        <title>Insights into bilaterian evolution from three spiralian genomes.</title>
        <authorList>
            <person name="Simakov O."/>
            <person name="Marletaz F."/>
            <person name="Cho S.J."/>
            <person name="Edsinger-Gonzales E."/>
            <person name="Havlak P."/>
            <person name="Hellsten U."/>
            <person name="Kuo D.H."/>
            <person name="Larsson T."/>
            <person name="Lv J."/>
            <person name="Arendt D."/>
            <person name="Savage R."/>
            <person name="Osoegawa K."/>
            <person name="de Jong P."/>
            <person name="Grimwood J."/>
            <person name="Chapman J.A."/>
            <person name="Shapiro H."/>
            <person name="Aerts A."/>
            <person name="Otillar R.P."/>
            <person name="Terry A.Y."/>
            <person name="Boore J.L."/>
            <person name="Grigoriev I.V."/>
            <person name="Lindberg D.R."/>
            <person name="Seaver E.C."/>
            <person name="Weisblat D.A."/>
            <person name="Putnam N.H."/>
            <person name="Rokhsar D.S."/>
        </authorList>
    </citation>
    <scope>NUCLEOTIDE SEQUENCE</scope>
    <source>
        <strain evidence="5 7">I ESC-2004</strain>
    </source>
</reference>
<dbReference type="Gene3D" id="1.20.1250.20">
    <property type="entry name" value="MFS general substrate transporter like domains"/>
    <property type="match status" value="1"/>
</dbReference>
<reference evidence="7" key="1">
    <citation type="submission" date="2012-12" db="EMBL/GenBank/DDBJ databases">
        <authorList>
            <person name="Hellsten U."/>
            <person name="Grimwood J."/>
            <person name="Chapman J.A."/>
            <person name="Shapiro H."/>
            <person name="Aerts A."/>
            <person name="Otillar R.P."/>
            <person name="Terry A.Y."/>
            <person name="Boore J.L."/>
            <person name="Simakov O."/>
            <person name="Marletaz F."/>
            <person name="Cho S.-J."/>
            <person name="Edsinger-Gonzales E."/>
            <person name="Havlak P."/>
            <person name="Kuo D.-H."/>
            <person name="Larsson T."/>
            <person name="Lv J."/>
            <person name="Arendt D."/>
            <person name="Savage R."/>
            <person name="Osoegawa K."/>
            <person name="de Jong P."/>
            <person name="Lindberg D.R."/>
            <person name="Seaver E.C."/>
            <person name="Weisblat D.A."/>
            <person name="Putnam N.H."/>
            <person name="Grigoriev I.V."/>
            <person name="Rokhsar D.S."/>
        </authorList>
    </citation>
    <scope>NUCLEOTIDE SEQUENCE</scope>
    <source>
        <strain evidence="7">I ESC-2004</strain>
    </source>
</reference>
<dbReference type="Proteomes" id="UP000014760">
    <property type="component" value="Unassembled WGS sequence"/>
</dbReference>
<keyword evidence="7" id="KW-1185">Reference proteome</keyword>
<dbReference type="STRING" id="283909.R7UAH2"/>
<feature type="transmembrane region" description="Helical" evidence="4">
    <location>
        <begin position="187"/>
        <end position="208"/>
    </location>
</feature>
<dbReference type="InterPro" id="IPR011701">
    <property type="entry name" value="MFS"/>
</dbReference>
<dbReference type="HOGENOM" id="CLU_987805_0_0_1"/>
<feature type="transmembrane region" description="Helical" evidence="4">
    <location>
        <begin position="21"/>
        <end position="39"/>
    </location>
</feature>
<sequence>MDEDGPKDRNDSKVFKIIKTVFMVLAPTVMGIYLELIGPTMQELMNRVDANYEEISQALVARSVGYLLGSLISGFLADRFKGHLELLLSIAMLLGATGTMLSPWCTVLGLLAVMFLIQGLGQGMIDTSNNTLCLLMWGAVASAPIHALHFGFGIGAFIAPLLARPFIGDNNTSNSTDDDTQDSPIEIPYSISAVLCIAWFTIFLVFYIHTRLSKKSSEVQTEKLQIEYGGRGNYLDVIRIQCLGQLCRYIYISHQGRSCYHVCLKLPVCLSANMPGQSINSL</sequence>
<evidence type="ECO:0000256" key="1">
    <source>
        <dbReference type="ARBA" id="ARBA00022692"/>
    </source>
</evidence>
<accession>R7UAH2</accession>
<evidence type="ECO:0000313" key="6">
    <source>
        <dbReference type="EnsemblMetazoa" id="CapteP222889"/>
    </source>
</evidence>
<dbReference type="OrthoDB" id="546893at2759"/>
<evidence type="ECO:0000256" key="3">
    <source>
        <dbReference type="ARBA" id="ARBA00023136"/>
    </source>
</evidence>
<dbReference type="Pfam" id="PF07690">
    <property type="entry name" value="MFS_1"/>
    <property type="match status" value="1"/>
</dbReference>
<dbReference type="InterPro" id="IPR036259">
    <property type="entry name" value="MFS_trans_sf"/>
</dbReference>
<keyword evidence="1 4" id="KW-0812">Transmembrane</keyword>
<feature type="transmembrane region" description="Helical" evidence="4">
    <location>
        <begin position="146"/>
        <end position="167"/>
    </location>
</feature>
<keyword evidence="3 4" id="KW-0472">Membrane</keyword>
<dbReference type="OMA" id="RIALEIW"/>